<keyword evidence="5" id="KW-1185">Reference proteome</keyword>
<name>A0ABP3QYV6_9PROT</name>
<dbReference type="InterPro" id="IPR031768">
    <property type="entry name" value="CBM60_xylan-bd"/>
</dbReference>
<dbReference type="Pfam" id="PF16841">
    <property type="entry name" value="CBM60"/>
    <property type="match status" value="2"/>
</dbReference>
<feature type="domain" description="Carbohydrate binding module xylan-binding" evidence="3">
    <location>
        <begin position="26"/>
        <end position="117"/>
    </location>
</feature>
<evidence type="ECO:0008006" key="6">
    <source>
        <dbReference type="Google" id="ProtNLM"/>
    </source>
</evidence>
<dbReference type="Proteomes" id="UP001501588">
    <property type="component" value="Unassembled WGS sequence"/>
</dbReference>
<dbReference type="Gene3D" id="2.160.20.10">
    <property type="entry name" value="Single-stranded right-handed beta-helix, Pectin lyase-like"/>
    <property type="match status" value="2"/>
</dbReference>
<feature type="domain" description="Right handed beta helix" evidence="2">
    <location>
        <begin position="456"/>
        <end position="620"/>
    </location>
</feature>
<dbReference type="InterPro" id="IPR011050">
    <property type="entry name" value="Pectin_lyase_fold/virulence"/>
</dbReference>
<organism evidence="4 5">
    <name type="scientific">Craurococcus roseus</name>
    <dbReference type="NCBI Taxonomy" id="77585"/>
    <lineage>
        <taxon>Bacteria</taxon>
        <taxon>Pseudomonadati</taxon>
        <taxon>Pseudomonadota</taxon>
        <taxon>Alphaproteobacteria</taxon>
        <taxon>Acetobacterales</taxon>
        <taxon>Acetobacteraceae</taxon>
        <taxon>Craurococcus</taxon>
    </lineage>
</organism>
<evidence type="ECO:0000313" key="4">
    <source>
        <dbReference type="EMBL" id="GAA0598861.1"/>
    </source>
</evidence>
<sequence length="727" mass="76063">MATSVAPTIPVRTPVSKVAGSGSDSLVLRISQDYYAADAQYTVSVDGVQIGGTFTASALRSSGQSDTLTLKGNWAAGSHKVSVKFLNDAWGGTAATDRNLYLDGATYNGQVVPNATASLWSAGAAVFSYTEAAPATPVPVSLSAGSGSDILVLKVSQDAFQGSAQYTVKVDGVQIGGIFTASALHSSGQSDTLTLKGNWAAGTHAVTVTFTNDYAVSGQGDRNLFVEGATYNGTSVSGAAAEFWTGGSKNFAITDTATTQPPSPEPPPPSGGGTAPAGAIILKPGASIQSAVNAAPDGATFWLEAGEYRMQSVTPKSGQTFLGADGAVLNGSRLLTGFTQDGDDWMIGGQTQEGPRSGAPALSGRDRAGYPDAVFLDGKPLQPVDTRAEVVPGKFYFDYAADRIYIGDNPAGHKVEAAVTQLAFGGAAQNVTLENLVVEKYASPVQHGAVGGRGGVRNWTIDDVDFRLNYGLGVKLGDGSDLLNSRVVQNGQMGAGGSGTGIVVDRTEFARNSEWSGIDPRWEGGGFKFAFTDGLIVRNSYSHDNYGNGMWTDINNVNTLYEGNRIENNAMGGIHHELSYEAVIRNNTIVGNGAQRDTWLLGAGIQIENSQGVEAYGNTVDNRGGGAGISLIYQDRTSDQAAFNAPRPYNTINNNIHDNHVYGPAENGAVANYNASVLWNGNNRFDGNDYHLPDPSARVFAYNGGMHSFDQLRAVSPWEDNGSAVLL</sequence>
<dbReference type="EMBL" id="BAAAFZ010000068">
    <property type="protein sequence ID" value="GAA0598861.1"/>
    <property type="molecule type" value="Genomic_DNA"/>
</dbReference>
<dbReference type="InterPro" id="IPR039448">
    <property type="entry name" value="Beta_helix"/>
</dbReference>
<dbReference type="InterPro" id="IPR006626">
    <property type="entry name" value="PbH1"/>
</dbReference>
<comment type="caution">
    <text evidence="4">The sequence shown here is derived from an EMBL/GenBank/DDBJ whole genome shotgun (WGS) entry which is preliminary data.</text>
</comment>
<feature type="compositionally biased region" description="Pro residues" evidence="1">
    <location>
        <begin position="261"/>
        <end position="270"/>
    </location>
</feature>
<accession>A0ABP3QYV6</accession>
<dbReference type="InterPro" id="IPR012334">
    <property type="entry name" value="Pectin_lyas_fold"/>
</dbReference>
<reference evidence="5" key="1">
    <citation type="journal article" date="2019" name="Int. J. Syst. Evol. Microbiol.">
        <title>The Global Catalogue of Microorganisms (GCM) 10K type strain sequencing project: providing services to taxonomists for standard genome sequencing and annotation.</title>
        <authorList>
            <consortium name="The Broad Institute Genomics Platform"/>
            <consortium name="The Broad Institute Genome Sequencing Center for Infectious Disease"/>
            <person name="Wu L."/>
            <person name="Ma J."/>
        </authorList>
    </citation>
    <scope>NUCLEOTIDE SEQUENCE [LARGE SCALE GENOMIC DNA]</scope>
    <source>
        <strain evidence="5">JCM 9933</strain>
    </source>
</reference>
<dbReference type="Gene3D" id="2.60.60.40">
    <property type="match status" value="2"/>
</dbReference>
<protein>
    <recommendedName>
        <fullName evidence="6">Right handed beta helix domain-containing protein</fullName>
    </recommendedName>
</protein>
<evidence type="ECO:0000313" key="5">
    <source>
        <dbReference type="Proteomes" id="UP001501588"/>
    </source>
</evidence>
<feature type="region of interest" description="Disordered" evidence="1">
    <location>
        <begin position="252"/>
        <end position="279"/>
    </location>
</feature>
<evidence type="ECO:0000259" key="2">
    <source>
        <dbReference type="Pfam" id="PF13229"/>
    </source>
</evidence>
<dbReference type="SUPFAM" id="SSF51126">
    <property type="entry name" value="Pectin lyase-like"/>
    <property type="match status" value="1"/>
</dbReference>
<dbReference type="SMART" id="SM00710">
    <property type="entry name" value="PbH1"/>
    <property type="match status" value="6"/>
</dbReference>
<evidence type="ECO:0000256" key="1">
    <source>
        <dbReference type="SAM" id="MobiDB-lite"/>
    </source>
</evidence>
<proteinExistence type="predicted"/>
<feature type="domain" description="Carbohydrate binding module xylan-binding" evidence="3">
    <location>
        <begin position="153"/>
        <end position="237"/>
    </location>
</feature>
<evidence type="ECO:0000259" key="3">
    <source>
        <dbReference type="Pfam" id="PF16841"/>
    </source>
</evidence>
<dbReference type="Pfam" id="PF13229">
    <property type="entry name" value="Beta_helix"/>
    <property type="match status" value="1"/>
</dbReference>
<gene>
    <name evidence="4" type="ORF">GCM10009416_41290</name>
</gene>